<dbReference type="EMBL" id="BMAT01012062">
    <property type="protein sequence ID" value="GFR85060.1"/>
    <property type="molecule type" value="Genomic_DNA"/>
</dbReference>
<organism evidence="2 3">
    <name type="scientific">Elysia marginata</name>
    <dbReference type="NCBI Taxonomy" id="1093978"/>
    <lineage>
        <taxon>Eukaryota</taxon>
        <taxon>Metazoa</taxon>
        <taxon>Spiralia</taxon>
        <taxon>Lophotrochozoa</taxon>
        <taxon>Mollusca</taxon>
        <taxon>Gastropoda</taxon>
        <taxon>Heterobranchia</taxon>
        <taxon>Euthyneura</taxon>
        <taxon>Panpulmonata</taxon>
        <taxon>Sacoglossa</taxon>
        <taxon>Placobranchoidea</taxon>
        <taxon>Plakobranchidae</taxon>
        <taxon>Elysia</taxon>
    </lineage>
</organism>
<protein>
    <recommendedName>
        <fullName evidence="4">Annexin</fullName>
    </recommendedName>
</protein>
<dbReference type="Proteomes" id="UP000762676">
    <property type="component" value="Unassembled WGS sequence"/>
</dbReference>
<evidence type="ECO:0000313" key="2">
    <source>
        <dbReference type="EMBL" id="GFR85060.1"/>
    </source>
</evidence>
<comment type="caution">
    <text evidence="2">The sequence shown here is derived from an EMBL/GenBank/DDBJ whole genome shotgun (WGS) entry which is preliminary data.</text>
</comment>
<evidence type="ECO:0008006" key="4">
    <source>
        <dbReference type="Google" id="ProtNLM"/>
    </source>
</evidence>
<feature type="region of interest" description="Disordered" evidence="1">
    <location>
        <begin position="1"/>
        <end position="20"/>
    </location>
</feature>
<reference evidence="2 3" key="1">
    <citation type="journal article" date="2021" name="Elife">
        <title>Chloroplast acquisition without the gene transfer in kleptoplastic sea slugs, Plakobranchus ocellatus.</title>
        <authorList>
            <person name="Maeda T."/>
            <person name="Takahashi S."/>
            <person name="Yoshida T."/>
            <person name="Shimamura S."/>
            <person name="Takaki Y."/>
            <person name="Nagai Y."/>
            <person name="Toyoda A."/>
            <person name="Suzuki Y."/>
            <person name="Arimoto A."/>
            <person name="Ishii H."/>
            <person name="Satoh N."/>
            <person name="Nishiyama T."/>
            <person name="Hasebe M."/>
            <person name="Maruyama T."/>
            <person name="Minagawa J."/>
            <person name="Obokata J."/>
            <person name="Shigenobu S."/>
        </authorList>
    </citation>
    <scope>NUCLEOTIDE SEQUENCE [LARGE SCALE GENOMIC DNA]</scope>
</reference>
<evidence type="ECO:0000256" key="1">
    <source>
        <dbReference type="SAM" id="MobiDB-lite"/>
    </source>
</evidence>
<sequence>MTTPSLSLSGVNQPGSLLEDNQQNTTVAFLSNVSAIDPKEQPSTQIELTAGAGSVTPLQIRRVSVENPRADIMDRFTSTVRSAADNVRNRIRESYHQVVKRRSVDQSESCPAITEDQVERISTPVLDNNDVLSEISDNILISTPVETPTCCERVRNCWDNFCLFIAFVCTMLRHCLFRWFCCCLTSRDDKELHELEHKLTAANESSKILSEDPVQLSNNDEWEDPRKEVVIEALTKTFKPCAVYGFKRGLVSNVWKIGKALKMIRNTMQGYIIDEAARRVTEDIEQGRATAPILEVENNVYSDILYHVVTRLDMDEEKLQGIYKFCYENREGKTRLTDKDNGYCEIVVCFWGVRKRELIYKTIAYKAAIDRVLAERDIRPER</sequence>
<proteinExistence type="predicted"/>
<accession>A0AAV4GJ26</accession>
<gene>
    <name evidence="2" type="ORF">ElyMa_006018300</name>
</gene>
<name>A0AAV4GJ26_9GAST</name>
<evidence type="ECO:0000313" key="3">
    <source>
        <dbReference type="Proteomes" id="UP000762676"/>
    </source>
</evidence>
<dbReference type="AlphaFoldDB" id="A0AAV4GJ26"/>
<keyword evidence="3" id="KW-1185">Reference proteome</keyword>